<dbReference type="SUPFAM" id="SSF53822">
    <property type="entry name" value="Periplasmic binding protein-like I"/>
    <property type="match status" value="1"/>
</dbReference>
<organism evidence="6 7">
    <name type="scientific">Rhipicephalus microplus</name>
    <name type="common">Cattle tick</name>
    <name type="synonym">Boophilus microplus</name>
    <dbReference type="NCBI Taxonomy" id="6941"/>
    <lineage>
        <taxon>Eukaryota</taxon>
        <taxon>Metazoa</taxon>
        <taxon>Ecdysozoa</taxon>
        <taxon>Arthropoda</taxon>
        <taxon>Chelicerata</taxon>
        <taxon>Arachnida</taxon>
        <taxon>Acari</taxon>
        <taxon>Parasitiformes</taxon>
        <taxon>Ixodida</taxon>
        <taxon>Ixodoidea</taxon>
        <taxon>Ixodidae</taxon>
        <taxon>Rhipicephalinae</taxon>
        <taxon>Rhipicephalus</taxon>
        <taxon>Boophilus</taxon>
    </lineage>
</organism>
<dbReference type="InterPro" id="IPR028082">
    <property type="entry name" value="Peripla_BP_I"/>
</dbReference>
<dbReference type="VEuPathDB" id="VectorBase:LOC119170189"/>
<dbReference type="Gene3D" id="3.40.50.2300">
    <property type="match status" value="2"/>
</dbReference>
<reference evidence="6" key="2">
    <citation type="submission" date="2021-09" db="EMBL/GenBank/DDBJ databases">
        <authorList>
            <person name="Jia N."/>
            <person name="Wang J."/>
            <person name="Shi W."/>
            <person name="Du L."/>
            <person name="Sun Y."/>
            <person name="Zhan W."/>
            <person name="Jiang J."/>
            <person name="Wang Q."/>
            <person name="Zhang B."/>
            <person name="Ji P."/>
            <person name="Sakyi L.B."/>
            <person name="Cui X."/>
            <person name="Yuan T."/>
            <person name="Jiang B."/>
            <person name="Yang W."/>
            <person name="Lam T.T.-Y."/>
            <person name="Chang Q."/>
            <person name="Ding S."/>
            <person name="Wang X."/>
            <person name="Zhu J."/>
            <person name="Ruan X."/>
            <person name="Zhao L."/>
            <person name="Wei J."/>
            <person name="Que T."/>
            <person name="Du C."/>
            <person name="Cheng J."/>
            <person name="Dai P."/>
            <person name="Han X."/>
            <person name="Huang E."/>
            <person name="Gao Y."/>
            <person name="Liu J."/>
            <person name="Shao H."/>
            <person name="Ye R."/>
            <person name="Li L."/>
            <person name="Wei W."/>
            <person name="Wang X."/>
            <person name="Wang C."/>
            <person name="Huo Q."/>
            <person name="Li W."/>
            <person name="Guo W."/>
            <person name="Chen H."/>
            <person name="Chen S."/>
            <person name="Zhou L."/>
            <person name="Zhou L."/>
            <person name="Ni X."/>
            <person name="Tian J."/>
            <person name="Zhou Y."/>
            <person name="Sheng Y."/>
            <person name="Liu T."/>
            <person name="Pan Y."/>
            <person name="Xia L."/>
            <person name="Li J."/>
            <person name="Zhao F."/>
            <person name="Cao W."/>
        </authorList>
    </citation>
    <scope>NUCLEOTIDE SEQUENCE</scope>
    <source>
        <strain evidence="6">Rmic-2018</strain>
        <tissue evidence="6">Larvae</tissue>
    </source>
</reference>
<keyword evidence="2" id="KW-0812">Transmembrane</keyword>
<dbReference type="AlphaFoldDB" id="A0A9J6DT66"/>
<protein>
    <recommendedName>
        <fullName evidence="5">Receptor ligand binding region domain-containing protein</fullName>
    </recommendedName>
</protein>
<comment type="subcellular location">
    <subcellularLocation>
        <location evidence="1">Membrane</location>
    </subcellularLocation>
</comment>
<evidence type="ECO:0000313" key="7">
    <source>
        <dbReference type="Proteomes" id="UP000821866"/>
    </source>
</evidence>
<name>A0A9J6DT66_RHIMP</name>
<dbReference type="EMBL" id="JABSTU010000007">
    <property type="protein sequence ID" value="KAH8025323.1"/>
    <property type="molecule type" value="Genomic_DNA"/>
</dbReference>
<comment type="caution">
    <text evidence="6">The sequence shown here is derived from an EMBL/GenBank/DDBJ whole genome shotgun (WGS) entry which is preliminary data.</text>
</comment>
<evidence type="ECO:0000256" key="4">
    <source>
        <dbReference type="ARBA" id="ARBA00023136"/>
    </source>
</evidence>
<dbReference type="Pfam" id="PF01094">
    <property type="entry name" value="ANF_receptor"/>
    <property type="match status" value="1"/>
</dbReference>
<reference evidence="6" key="1">
    <citation type="journal article" date="2020" name="Cell">
        <title>Large-Scale Comparative Analyses of Tick Genomes Elucidate Their Genetic Diversity and Vector Capacities.</title>
        <authorList>
            <consortium name="Tick Genome and Microbiome Consortium (TIGMIC)"/>
            <person name="Jia N."/>
            <person name="Wang J."/>
            <person name="Shi W."/>
            <person name="Du L."/>
            <person name="Sun Y."/>
            <person name="Zhan W."/>
            <person name="Jiang J.F."/>
            <person name="Wang Q."/>
            <person name="Zhang B."/>
            <person name="Ji P."/>
            <person name="Bell-Sakyi L."/>
            <person name="Cui X.M."/>
            <person name="Yuan T.T."/>
            <person name="Jiang B.G."/>
            <person name="Yang W.F."/>
            <person name="Lam T.T."/>
            <person name="Chang Q.C."/>
            <person name="Ding S.J."/>
            <person name="Wang X.J."/>
            <person name="Zhu J.G."/>
            <person name="Ruan X.D."/>
            <person name="Zhao L."/>
            <person name="Wei J.T."/>
            <person name="Ye R.Z."/>
            <person name="Que T.C."/>
            <person name="Du C.H."/>
            <person name="Zhou Y.H."/>
            <person name="Cheng J.X."/>
            <person name="Dai P.F."/>
            <person name="Guo W.B."/>
            <person name="Han X.H."/>
            <person name="Huang E.J."/>
            <person name="Li L.F."/>
            <person name="Wei W."/>
            <person name="Gao Y.C."/>
            <person name="Liu J.Z."/>
            <person name="Shao H.Z."/>
            <person name="Wang X."/>
            <person name="Wang C.C."/>
            <person name="Yang T.C."/>
            <person name="Huo Q.B."/>
            <person name="Li W."/>
            <person name="Chen H.Y."/>
            <person name="Chen S.E."/>
            <person name="Zhou L.G."/>
            <person name="Ni X.B."/>
            <person name="Tian J.H."/>
            <person name="Sheng Y."/>
            <person name="Liu T."/>
            <person name="Pan Y.S."/>
            <person name="Xia L.Y."/>
            <person name="Li J."/>
            <person name="Zhao F."/>
            <person name="Cao W.C."/>
        </authorList>
    </citation>
    <scope>NUCLEOTIDE SEQUENCE</scope>
    <source>
        <strain evidence="6">Rmic-2018</strain>
    </source>
</reference>
<evidence type="ECO:0000256" key="1">
    <source>
        <dbReference type="ARBA" id="ARBA00004370"/>
    </source>
</evidence>
<evidence type="ECO:0000259" key="5">
    <source>
        <dbReference type="Pfam" id="PF01094"/>
    </source>
</evidence>
<keyword evidence="7" id="KW-1185">Reference proteome</keyword>
<sequence>MDGARAMYDVEQVGEQGEDANKEQVTLTKHSYAGEDRGGGLLKLQHLFQLTTDRYHLEVKVVKRVQNASDVHRFLRRLEDRDRESRKYVVLDCSADTTRQIIISHVRDPFMGRRNYHFLLTSLIMDEFQNNPSLEFGAVNITGFRLVQNTTLPYKEVFTERISKIPWPDPKKKRISADAALMYDGAKVLLHAFKQLLRDYPSIFSKNFRRGEVYNNNTRGIDCRREKVMPWEHGEEIAKRIRSVGASVIFSRSSVSVQRVTRNL</sequence>
<accession>A0A9J6DT66</accession>
<proteinExistence type="predicted"/>
<feature type="domain" description="Receptor ligand binding region" evidence="5">
    <location>
        <begin position="51"/>
        <end position="244"/>
    </location>
</feature>
<evidence type="ECO:0000313" key="6">
    <source>
        <dbReference type="EMBL" id="KAH8025323.1"/>
    </source>
</evidence>
<dbReference type="InterPro" id="IPR001828">
    <property type="entry name" value="ANF_lig-bd_rcpt"/>
</dbReference>
<evidence type="ECO:0000256" key="3">
    <source>
        <dbReference type="ARBA" id="ARBA00022989"/>
    </source>
</evidence>
<dbReference type="Proteomes" id="UP000821866">
    <property type="component" value="Unassembled WGS sequence"/>
</dbReference>
<keyword evidence="4" id="KW-0472">Membrane</keyword>
<gene>
    <name evidence="6" type="ORF">HPB51_006947</name>
</gene>
<keyword evidence="3" id="KW-1133">Transmembrane helix</keyword>
<dbReference type="GO" id="GO:0016020">
    <property type="term" value="C:membrane"/>
    <property type="evidence" value="ECO:0007669"/>
    <property type="project" value="UniProtKB-SubCell"/>
</dbReference>
<evidence type="ECO:0000256" key="2">
    <source>
        <dbReference type="ARBA" id="ARBA00022692"/>
    </source>
</evidence>